<dbReference type="PANTHER" id="PTHR47784:SF4">
    <property type="entry name" value="ZN(II)2CYS6 TRANSCRIPTION FACTOR (EUROFUNG)"/>
    <property type="match status" value="1"/>
</dbReference>
<feature type="domain" description="Zn(2)-C6 fungal-type" evidence="2">
    <location>
        <begin position="13"/>
        <end position="43"/>
    </location>
</feature>
<sequence length="405" mass="45092">MSLRRPHKKSRLGCQECKRRHVKCDEARPTCANCLAAPRTCVYQPSPSRTVRSPSVPSTRLPLPVVANSTTFATTAPSPTSVRPTPQVSTPSTFAASVASPSLTATPPAQYRALCPPLNMRHMELFSHFIFDTGPSLDEGGSLDREYLRIIMPAALSVPYVMHQILALSALHLSHTRAAQAKYYREEATALQTQALSLFNDALTEITAGNCVPTLIFASFLGLHAFVTYLNLHRGVRAVTERSWKLLMQSNISSILNGAERSLGATSSQLQERATIVADHMHSLLDHADMGTDSRMACRVTVSRLQLIYQSESSAGEIPREEHLSAGLIWAWPILLSGVFTDLLMKRRPEALIILCHYAVLLHQRRRMWLVGNAGRMLIEAITKFLGTYWKHWLDWPNQMLEELS</sequence>
<dbReference type="PANTHER" id="PTHR47784">
    <property type="entry name" value="STEROL UPTAKE CONTROL PROTEIN 2"/>
    <property type="match status" value="1"/>
</dbReference>
<dbReference type="InterPro" id="IPR053157">
    <property type="entry name" value="Sterol_Uptake_Regulator"/>
</dbReference>
<evidence type="ECO:0000259" key="2">
    <source>
        <dbReference type="PROSITE" id="PS50048"/>
    </source>
</evidence>
<dbReference type="PROSITE" id="PS50048">
    <property type="entry name" value="ZN2_CY6_FUNGAL_2"/>
    <property type="match status" value="1"/>
</dbReference>
<dbReference type="Pfam" id="PF11951">
    <property type="entry name" value="Fungal_trans_2"/>
    <property type="match status" value="1"/>
</dbReference>
<gene>
    <name evidence="3" type="ORF">K469DRAFT_787057</name>
</gene>
<dbReference type="Proteomes" id="UP000800200">
    <property type="component" value="Unassembled WGS sequence"/>
</dbReference>
<keyword evidence="4" id="KW-1185">Reference proteome</keyword>
<organism evidence="3 4">
    <name type="scientific">Zopfia rhizophila CBS 207.26</name>
    <dbReference type="NCBI Taxonomy" id="1314779"/>
    <lineage>
        <taxon>Eukaryota</taxon>
        <taxon>Fungi</taxon>
        <taxon>Dikarya</taxon>
        <taxon>Ascomycota</taxon>
        <taxon>Pezizomycotina</taxon>
        <taxon>Dothideomycetes</taxon>
        <taxon>Dothideomycetes incertae sedis</taxon>
        <taxon>Zopfiaceae</taxon>
        <taxon>Zopfia</taxon>
    </lineage>
</organism>
<dbReference type="InterPro" id="IPR001138">
    <property type="entry name" value="Zn2Cys6_DnaBD"/>
</dbReference>
<protein>
    <recommendedName>
        <fullName evidence="2">Zn(2)-C6 fungal-type domain-containing protein</fullName>
    </recommendedName>
</protein>
<evidence type="ECO:0000313" key="4">
    <source>
        <dbReference type="Proteomes" id="UP000800200"/>
    </source>
</evidence>
<dbReference type="AlphaFoldDB" id="A0A6A6DZ76"/>
<proteinExistence type="predicted"/>
<dbReference type="GO" id="GO:0001228">
    <property type="term" value="F:DNA-binding transcription activator activity, RNA polymerase II-specific"/>
    <property type="evidence" value="ECO:0007669"/>
    <property type="project" value="TreeGrafter"/>
</dbReference>
<dbReference type="CDD" id="cd00067">
    <property type="entry name" value="GAL4"/>
    <property type="match status" value="1"/>
</dbReference>
<dbReference type="PROSITE" id="PS00463">
    <property type="entry name" value="ZN2_CY6_FUNGAL_1"/>
    <property type="match status" value="1"/>
</dbReference>
<name>A0A6A6DZ76_9PEZI</name>
<dbReference type="OrthoDB" id="4937900at2759"/>
<keyword evidence="1" id="KW-0539">Nucleus</keyword>
<dbReference type="Gene3D" id="4.10.240.10">
    <property type="entry name" value="Zn(2)-C6 fungal-type DNA-binding domain"/>
    <property type="match status" value="1"/>
</dbReference>
<dbReference type="InterPro" id="IPR036864">
    <property type="entry name" value="Zn2-C6_fun-type_DNA-bd_sf"/>
</dbReference>
<dbReference type="Pfam" id="PF00172">
    <property type="entry name" value="Zn_clus"/>
    <property type="match status" value="1"/>
</dbReference>
<dbReference type="InterPro" id="IPR021858">
    <property type="entry name" value="Fun_TF"/>
</dbReference>
<dbReference type="SUPFAM" id="SSF57701">
    <property type="entry name" value="Zn2/Cys6 DNA-binding domain"/>
    <property type="match status" value="1"/>
</dbReference>
<dbReference type="GO" id="GO:0008270">
    <property type="term" value="F:zinc ion binding"/>
    <property type="evidence" value="ECO:0007669"/>
    <property type="project" value="InterPro"/>
</dbReference>
<dbReference type="SMART" id="SM00066">
    <property type="entry name" value="GAL4"/>
    <property type="match status" value="1"/>
</dbReference>
<evidence type="ECO:0000256" key="1">
    <source>
        <dbReference type="ARBA" id="ARBA00023242"/>
    </source>
</evidence>
<reference evidence="3" key="1">
    <citation type="journal article" date="2020" name="Stud. Mycol.">
        <title>101 Dothideomycetes genomes: a test case for predicting lifestyles and emergence of pathogens.</title>
        <authorList>
            <person name="Haridas S."/>
            <person name="Albert R."/>
            <person name="Binder M."/>
            <person name="Bloem J."/>
            <person name="Labutti K."/>
            <person name="Salamov A."/>
            <person name="Andreopoulos B."/>
            <person name="Baker S."/>
            <person name="Barry K."/>
            <person name="Bills G."/>
            <person name="Bluhm B."/>
            <person name="Cannon C."/>
            <person name="Castanera R."/>
            <person name="Culley D."/>
            <person name="Daum C."/>
            <person name="Ezra D."/>
            <person name="Gonzalez J."/>
            <person name="Henrissat B."/>
            <person name="Kuo A."/>
            <person name="Liang C."/>
            <person name="Lipzen A."/>
            <person name="Lutzoni F."/>
            <person name="Magnuson J."/>
            <person name="Mondo S."/>
            <person name="Nolan M."/>
            <person name="Ohm R."/>
            <person name="Pangilinan J."/>
            <person name="Park H.-J."/>
            <person name="Ramirez L."/>
            <person name="Alfaro M."/>
            <person name="Sun H."/>
            <person name="Tritt A."/>
            <person name="Yoshinaga Y."/>
            <person name="Zwiers L.-H."/>
            <person name="Turgeon B."/>
            <person name="Goodwin S."/>
            <person name="Spatafora J."/>
            <person name="Crous P."/>
            <person name="Grigoriev I."/>
        </authorList>
    </citation>
    <scope>NUCLEOTIDE SEQUENCE</scope>
    <source>
        <strain evidence="3">CBS 207.26</strain>
    </source>
</reference>
<dbReference type="EMBL" id="ML994645">
    <property type="protein sequence ID" value="KAF2182946.1"/>
    <property type="molecule type" value="Genomic_DNA"/>
</dbReference>
<accession>A0A6A6DZ76</accession>
<evidence type="ECO:0000313" key="3">
    <source>
        <dbReference type="EMBL" id="KAF2182946.1"/>
    </source>
</evidence>